<comment type="caution">
    <text evidence="2">The sequence shown here is derived from an EMBL/GenBank/DDBJ whole genome shotgun (WGS) entry which is preliminary data.</text>
</comment>
<proteinExistence type="inferred from homology"/>
<dbReference type="AlphaFoldDB" id="A0A8T3VXS4"/>
<dbReference type="EMBL" id="SUTG01000057">
    <property type="protein sequence ID" value="MBE6513208.1"/>
    <property type="molecule type" value="Genomic_DNA"/>
</dbReference>
<sequence length="176" mass="20549">MFEKFDALIGEDDKISKDDLMIVLKEELTDVSVFDMMIISAEIIENNKYVQESYQEKSKKIYIDFFLNRVKEIRSNDTVYNDYFNRDDFVEKLNQLKDIYKLVSKDRKNKSPIINLVVCLYTTFVLDEPIHPIGTPFPGSLEVIMENGVYYCPVKEANIDTPNSVCRLCIAEQLDF</sequence>
<reference evidence="2" key="1">
    <citation type="submission" date="2019-04" db="EMBL/GenBank/DDBJ databases">
        <title>Evolution of Biomass-Degrading Anaerobic Consortia Revealed by Metagenomics.</title>
        <authorList>
            <person name="Peng X."/>
        </authorList>
    </citation>
    <scope>NUCLEOTIDE SEQUENCE</scope>
    <source>
        <strain evidence="2">SIG14</strain>
    </source>
</reference>
<comment type="similarity">
    <text evidence="1">Belongs to the UPF0305 family.</text>
</comment>
<dbReference type="Proteomes" id="UP000732619">
    <property type="component" value="Unassembled WGS sequence"/>
</dbReference>
<evidence type="ECO:0000313" key="3">
    <source>
        <dbReference type="Proteomes" id="UP000732619"/>
    </source>
</evidence>
<organism evidence="2 3">
    <name type="scientific">Methanobrevibacter olleyae</name>
    <dbReference type="NCBI Taxonomy" id="294671"/>
    <lineage>
        <taxon>Archaea</taxon>
        <taxon>Methanobacteriati</taxon>
        <taxon>Methanobacteriota</taxon>
        <taxon>Methanomada group</taxon>
        <taxon>Methanobacteria</taxon>
        <taxon>Methanobacteriales</taxon>
        <taxon>Methanobacteriaceae</taxon>
        <taxon>Methanobrevibacter</taxon>
    </lineage>
</organism>
<gene>
    <name evidence="2" type="ORF">E7Z75_08740</name>
</gene>
<evidence type="ECO:0000256" key="1">
    <source>
        <dbReference type="HAMAP-Rule" id="MF_00763"/>
    </source>
</evidence>
<accession>A0A8T3VXS4</accession>
<evidence type="ECO:0000313" key="2">
    <source>
        <dbReference type="EMBL" id="MBE6513208.1"/>
    </source>
</evidence>
<dbReference type="Pfam" id="PF09888">
    <property type="entry name" value="DUF2115"/>
    <property type="match status" value="1"/>
</dbReference>
<name>A0A8T3VXS4_METOL</name>
<dbReference type="InterPro" id="IPR019215">
    <property type="entry name" value="DUF2115"/>
</dbReference>
<dbReference type="HAMAP" id="MF_00763">
    <property type="entry name" value="UPF0305"/>
    <property type="match status" value="1"/>
</dbReference>
<protein>
    <recommendedName>
        <fullName evidence="1">UPF0305 protein E7Z75_08740</fullName>
    </recommendedName>
</protein>